<proteinExistence type="predicted"/>
<dbReference type="PANTHER" id="PTHR19959">
    <property type="entry name" value="KINESIN LIGHT CHAIN"/>
    <property type="match status" value="1"/>
</dbReference>
<comment type="caution">
    <text evidence="2">The sequence shown here is derived from an EMBL/GenBank/DDBJ whole genome shotgun (WGS) entry which is preliminary data.</text>
</comment>
<dbReference type="Proteomes" id="UP000521943">
    <property type="component" value="Unassembled WGS sequence"/>
</dbReference>
<dbReference type="EMBL" id="JACGCI010000125">
    <property type="protein sequence ID" value="KAF6744193.1"/>
    <property type="molecule type" value="Genomic_DNA"/>
</dbReference>
<protein>
    <submittedName>
        <fullName evidence="2">CHAT domain-containing protein</fullName>
    </submittedName>
</protein>
<name>A0A8H6HC13_9AGAR</name>
<dbReference type="SUPFAM" id="SSF48452">
    <property type="entry name" value="TPR-like"/>
    <property type="match status" value="1"/>
</dbReference>
<reference evidence="2 3" key="1">
    <citation type="submission" date="2020-07" db="EMBL/GenBank/DDBJ databases">
        <title>Comparative genomics of pyrophilous fungi reveals a link between fire events and developmental genes.</title>
        <authorList>
            <consortium name="DOE Joint Genome Institute"/>
            <person name="Steindorff A.S."/>
            <person name="Carver A."/>
            <person name="Calhoun S."/>
            <person name="Stillman K."/>
            <person name="Liu H."/>
            <person name="Lipzen A."/>
            <person name="Pangilinan J."/>
            <person name="Labutti K."/>
            <person name="Bruns T.D."/>
            <person name="Grigoriev I.V."/>
        </authorList>
    </citation>
    <scope>NUCLEOTIDE SEQUENCE [LARGE SCALE GENOMIC DNA]</scope>
    <source>
        <strain evidence="2 3">CBS 144469</strain>
    </source>
</reference>
<evidence type="ECO:0000259" key="1">
    <source>
        <dbReference type="Pfam" id="PF12770"/>
    </source>
</evidence>
<organism evidence="2 3">
    <name type="scientific">Ephemerocybe angulata</name>
    <dbReference type="NCBI Taxonomy" id="980116"/>
    <lineage>
        <taxon>Eukaryota</taxon>
        <taxon>Fungi</taxon>
        <taxon>Dikarya</taxon>
        <taxon>Basidiomycota</taxon>
        <taxon>Agaricomycotina</taxon>
        <taxon>Agaricomycetes</taxon>
        <taxon>Agaricomycetidae</taxon>
        <taxon>Agaricales</taxon>
        <taxon>Agaricineae</taxon>
        <taxon>Psathyrellaceae</taxon>
        <taxon>Ephemerocybe</taxon>
    </lineage>
</organism>
<dbReference type="OrthoDB" id="9991317at2759"/>
<keyword evidence="3" id="KW-1185">Reference proteome</keyword>
<feature type="domain" description="CHAT" evidence="1">
    <location>
        <begin position="841"/>
        <end position="992"/>
    </location>
</feature>
<dbReference type="AlphaFoldDB" id="A0A8H6HC13"/>
<sequence>MVSDFVVNADHEYNYKYHADSALRLHNHGVSLWRAFEQTGELSKITDAVLMLQQSVDVTPQDDVDLPARLSNLGGAIISLFERTGQISDIARAVSALRKAVELTPRGRTNLPSLLSNLGYTLTGLFERAGELSSINEAISVHREAVELTPHSHDAALPGRLTNFGNSLHRRFESTGEIADITEAISTHRNAVKLTPQDDADLPGALNNLGNTLASRFHRTGDIPDITEAISVQQRAVELTPPGDADLPARLSNLGGAFIGRFGRTGEVSDIAESIVALQKAIESTPMGHYRLPVLLSNLGFALTSRFEKTGSLMDVNEAILAQRKAVKLTPGNSPSLPTALNNLGYSLTCRFARTGVLSGIDEAVSVRRKSVKFTPLDHPDLPSALANLGISLALRSKRTGEASDLTEALSVQRRAVELTPEGHASLPTLLGNLGGSQYSLFLLTSDNHDLEEALRHGKDAATSTFGPPRVKLHVARFWAKTLVQHCPDSPEIVFAFDTALALLGLIAGLEQTVRGRYTHLQDNSGLALDAAAAAFTLGRADKALEWLEQGRCLVWNQLNALRTPLDSLRAHNAELAENIATTAKQLESAGSSRGQSHSQMSLSEKVSLEAEARGHLELSRQWDSLLKSARDIPGFESFLKLLPCSSIMQHLPEAGPIIVINVNESRCDAIALLAGLDEPLHFPLPAFSIQKAREYRTVFDSQLRIRSAPIGRCGDNSPLHRVLRLLWEEVVKPTLDALGFSTAPRLWWCPTGPLSFLPLHAAGVYQGSNCESVFDYVVSSYTPSVAAITERVKNQTYLPLPQSLGPHLRAILERAEKYGVRASSVEGDGLMVGECIARMHDFSSIHLACHGSQNAAEPLQSRFLFHRGSLELGAILQSDLKNADLAFLSACQTSTGQEQLPDEAVHLAAGMLAAGYCRVVGTMWSIGDKAAQQVATTFYDYLFDHQDEGSRAAFDGSSSAFALQHATQQLRLSLDDSERSLLTWIPFIHFGL</sequence>
<evidence type="ECO:0000313" key="2">
    <source>
        <dbReference type="EMBL" id="KAF6744193.1"/>
    </source>
</evidence>
<dbReference type="InterPro" id="IPR024983">
    <property type="entry name" value="CHAT_dom"/>
</dbReference>
<accession>A0A8H6HC13</accession>
<dbReference type="PANTHER" id="PTHR19959:SF119">
    <property type="entry name" value="FUNGAL LIPASE-LIKE DOMAIN-CONTAINING PROTEIN"/>
    <property type="match status" value="1"/>
</dbReference>
<gene>
    <name evidence="2" type="ORF">DFP72DRAFT_1019269</name>
</gene>
<dbReference type="Pfam" id="PF12770">
    <property type="entry name" value="CHAT"/>
    <property type="match status" value="1"/>
</dbReference>
<dbReference type="Gene3D" id="1.25.40.10">
    <property type="entry name" value="Tetratricopeptide repeat domain"/>
    <property type="match status" value="2"/>
</dbReference>
<dbReference type="InterPro" id="IPR011990">
    <property type="entry name" value="TPR-like_helical_dom_sf"/>
</dbReference>
<evidence type="ECO:0000313" key="3">
    <source>
        <dbReference type="Proteomes" id="UP000521943"/>
    </source>
</evidence>